<dbReference type="Proteomes" id="UP000294225">
    <property type="component" value="Unassembled WGS sequence"/>
</dbReference>
<dbReference type="InterPro" id="IPR041581">
    <property type="entry name" value="Glyoxalase_6"/>
</dbReference>
<dbReference type="PROSITE" id="PS51819">
    <property type="entry name" value="VOC"/>
    <property type="match status" value="1"/>
</dbReference>
<organism evidence="3 5">
    <name type="scientific">Kribbella speibonae</name>
    <dbReference type="NCBI Taxonomy" id="1572660"/>
    <lineage>
        <taxon>Bacteria</taxon>
        <taxon>Bacillati</taxon>
        <taxon>Actinomycetota</taxon>
        <taxon>Actinomycetes</taxon>
        <taxon>Propionibacteriales</taxon>
        <taxon>Kribbellaceae</taxon>
        <taxon>Kribbella</taxon>
    </lineage>
</organism>
<dbReference type="AlphaFoldDB" id="A0A4R0J1F3"/>
<keyword evidence="4" id="KW-1185">Reference proteome</keyword>
<dbReference type="InterPro" id="IPR029068">
    <property type="entry name" value="Glyas_Bleomycin-R_OHBP_Dase"/>
</dbReference>
<accession>A0A4R0J1F3</accession>
<dbReference type="SUPFAM" id="SSF54593">
    <property type="entry name" value="Glyoxalase/Bleomycin resistance protein/Dihydroxybiphenyl dioxygenase"/>
    <property type="match status" value="1"/>
</dbReference>
<gene>
    <name evidence="2" type="ORF">E0H58_40600</name>
    <name evidence="3" type="ORF">E0H92_00400</name>
</gene>
<dbReference type="InterPro" id="IPR037523">
    <property type="entry name" value="VOC_core"/>
</dbReference>
<evidence type="ECO:0000313" key="4">
    <source>
        <dbReference type="Proteomes" id="UP000292385"/>
    </source>
</evidence>
<evidence type="ECO:0000259" key="1">
    <source>
        <dbReference type="PROSITE" id="PS51819"/>
    </source>
</evidence>
<dbReference type="PANTHER" id="PTHR35908:SF1">
    <property type="entry name" value="CONSERVED PROTEIN"/>
    <property type="match status" value="1"/>
</dbReference>
<dbReference type="EMBL" id="SJKC01000001">
    <property type="protein sequence ID" value="TCC40211.1"/>
    <property type="molecule type" value="Genomic_DNA"/>
</dbReference>
<comment type="caution">
    <text evidence="3">The sequence shown here is derived from an EMBL/GenBank/DDBJ whole genome shotgun (WGS) entry which is preliminary data.</text>
</comment>
<feature type="domain" description="VOC" evidence="1">
    <location>
        <begin position="10"/>
        <end position="123"/>
    </location>
</feature>
<dbReference type="Gene3D" id="3.10.180.10">
    <property type="entry name" value="2,3-Dihydroxybiphenyl 1,2-Dioxygenase, domain 1"/>
    <property type="match status" value="1"/>
</dbReference>
<name>A0A4R0J1F3_9ACTN</name>
<evidence type="ECO:0000313" key="3">
    <source>
        <dbReference type="EMBL" id="TCC40211.1"/>
    </source>
</evidence>
<dbReference type="CDD" id="cd06587">
    <property type="entry name" value="VOC"/>
    <property type="match status" value="1"/>
</dbReference>
<protein>
    <submittedName>
        <fullName evidence="3">VOC family protein</fullName>
    </submittedName>
</protein>
<sequence length="126" mass="13976">MRTPQQYLRGELVVVVDVAELERAAVFWGEALGYVREGQSETYLSLVPADGAGVEVLLQRVTDRKLGKNRLHLDLRTADLDVEVARVEALGARRLTGEPVVEAGWVWHVLADPDGNEFCVLQPPSR</sequence>
<dbReference type="EMBL" id="SJJY01000014">
    <property type="protein sequence ID" value="TCC16176.1"/>
    <property type="molecule type" value="Genomic_DNA"/>
</dbReference>
<dbReference type="RefSeq" id="WP_131468724.1">
    <property type="nucleotide sequence ID" value="NZ_SJJY01000014.1"/>
</dbReference>
<evidence type="ECO:0000313" key="2">
    <source>
        <dbReference type="EMBL" id="TCC16176.1"/>
    </source>
</evidence>
<dbReference type="PANTHER" id="PTHR35908">
    <property type="entry name" value="HYPOTHETICAL FUSION PROTEIN"/>
    <property type="match status" value="1"/>
</dbReference>
<evidence type="ECO:0000313" key="5">
    <source>
        <dbReference type="Proteomes" id="UP000294225"/>
    </source>
</evidence>
<dbReference type="Pfam" id="PF18029">
    <property type="entry name" value="Glyoxalase_6"/>
    <property type="match status" value="1"/>
</dbReference>
<dbReference type="Proteomes" id="UP000292385">
    <property type="component" value="Unassembled WGS sequence"/>
</dbReference>
<reference evidence="4 5" key="1">
    <citation type="submission" date="2019-02" db="EMBL/GenBank/DDBJ databases">
        <title>Kribbella capetownensis sp. nov. and Kribbella speibonae sp. nov., isolated from soil.</title>
        <authorList>
            <person name="Curtis S.M."/>
            <person name="Norton I."/>
            <person name="Everest G.J."/>
            <person name="Meyers P.R."/>
        </authorList>
    </citation>
    <scope>NUCLEOTIDE SEQUENCE [LARGE SCALE GENOMIC DNA]</scope>
    <source>
        <strain evidence="2 4">SK5</strain>
        <strain evidence="3 5">YM55</strain>
    </source>
</reference>
<proteinExistence type="predicted"/>